<organism evidence="1 2">
    <name type="scientific">Paeniglutamicibacter psychrophenolicus</name>
    <dbReference type="NCBI Taxonomy" id="257454"/>
    <lineage>
        <taxon>Bacteria</taxon>
        <taxon>Bacillati</taxon>
        <taxon>Actinomycetota</taxon>
        <taxon>Actinomycetes</taxon>
        <taxon>Micrococcales</taxon>
        <taxon>Micrococcaceae</taxon>
        <taxon>Paeniglutamicibacter</taxon>
    </lineage>
</organism>
<comment type="caution">
    <text evidence="1">The sequence shown here is derived from an EMBL/GenBank/DDBJ whole genome shotgun (WGS) entry which is preliminary data.</text>
</comment>
<evidence type="ECO:0000313" key="1">
    <source>
        <dbReference type="EMBL" id="MBP2373413.1"/>
    </source>
</evidence>
<accession>A0ABS4WB91</accession>
<dbReference type="EMBL" id="JAGIOE010000001">
    <property type="protein sequence ID" value="MBP2373413.1"/>
    <property type="molecule type" value="Genomic_DNA"/>
</dbReference>
<reference evidence="1 2" key="1">
    <citation type="submission" date="2021-03" db="EMBL/GenBank/DDBJ databases">
        <title>Sequencing the genomes of 1000 actinobacteria strains.</title>
        <authorList>
            <person name="Klenk H.-P."/>
        </authorList>
    </citation>
    <scope>NUCLEOTIDE SEQUENCE [LARGE SCALE GENOMIC DNA]</scope>
    <source>
        <strain evidence="1 2">DSM 15454</strain>
    </source>
</reference>
<dbReference type="Proteomes" id="UP000766570">
    <property type="component" value="Unassembled WGS sequence"/>
</dbReference>
<dbReference type="RefSeq" id="WP_209906597.1">
    <property type="nucleotide sequence ID" value="NZ_BAAAMI010000005.1"/>
</dbReference>
<protein>
    <submittedName>
        <fullName evidence="1">Uncharacterized protein</fullName>
    </submittedName>
</protein>
<evidence type="ECO:0000313" key="2">
    <source>
        <dbReference type="Proteomes" id="UP000766570"/>
    </source>
</evidence>
<proteinExistence type="predicted"/>
<keyword evidence="2" id="KW-1185">Reference proteome</keyword>
<gene>
    <name evidence="1" type="ORF">JOF46_001325</name>
</gene>
<name>A0ABS4WB91_9MICC</name>
<sequence length="95" mass="10741">MTATNLDPRFVQTEELRPAYRVDLRHEYGASDEWRLTGAGDDHELLRWAQAHAAGRAASICAEFAYMERGERTVVPIRLGGSAPDWARRARLSGW</sequence>